<dbReference type="PROSITE" id="PS51186">
    <property type="entry name" value="GNAT"/>
    <property type="match status" value="1"/>
</dbReference>
<sequence length="190" mass="22139">MEKELRRNKIHRVQLEPLKAGTQELYCRLGEQAYRDHYLHLWPDRDPTPYISTSFTQTIVSGETKDKTNLHYLVRLGTEYIGIVKLIKFHQINSISLQEPMYLEKIYFLSQYTGKGYGKEILAEIEAISLQGKMKTLWLATMKKGFPLRFYQNLGFEIIGEQELPFKESIPEQRGMYILGKSLRGAIESS</sequence>
<evidence type="ECO:0000313" key="3">
    <source>
        <dbReference type="Proteomes" id="UP000290889"/>
    </source>
</evidence>
<dbReference type="CDD" id="cd04301">
    <property type="entry name" value="NAT_SF"/>
    <property type="match status" value="1"/>
</dbReference>
<dbReference type="EMBL" id="CP035544">
    <property type="protein sequence ID" value="QBA64679.1"/>
    <property type="molecule type" value="Genomic_DNA"/>
</dbReference>
<evidence type="ECO:0000313" key="2">
    <source>
        <dbReference type="EMBL" id="QBA64679.1"/>
    </source>
</evidence>
<feature type="domain" description="N-acetyltransferase" evidence="1">
    <location>
        <begin position="13"/>
        <end position="184"/>
    </location>
</feature>
<organism evidence="2 3">
    <name type="scientific">Muriicola soli</name>
    <dbReference type="NCBI Taxonomy" id="2507538"/>
    <lineage>
        <taxon>Bacteria</taxon>
        <taxon>Pseudomonadati</taxon>
        <taxon>Bacteroidota</taxon>
        <taxon>Flavobacteriia</taxon>
        <taxon>Flavobacteriales</taxon>
        <taxon>Flavobacteriaceae</taxon>
        <taxon>Muriicola</taxon>
    </lineage>
</organism>
<dbReference type="Gene3D" id="3.40.630.30">
    <property type="match status" value="1"/>
</dbReference>
<proteinExistence type="predicted"/>
<gene>
    <name evidence="2" type="ORF">EQY75_09150</name>
</gene>
<reference evidence="2 3" key="1">
    <citation type="submission" date="2019-01" db="EMBL/GenBank/DDBJ databases">
        <title>Muriicola soli sp. nov., isolated from soil.</title>
        <authorList>
            <person name="Kang H.J."/>
            <person name="Kim S.B."/>
        </authorList>
    </citation>
    <scope>NUCLEOTIDE SEQUENCE [LARGE SCALE GENOMIC DNA]</scope>
    <source>
        <strain evidence="2 3">MMS17-SY002</strain>
    </source>
</reference>
<evidence type="ECO:0000259" key="1">
    <source>
        <dbReference type="PROSITE" id="PS51186"/>
    </source>
</evidence>
<dbReference type="SUPFAM" id="SSF55729">
    <property type="entry name" value="Acyl-CoA N-acyltransferases (Nat)"/>
    <property type="match status" value="1"/>
</dbReference>
<dbReference type="KEGG" id="mur:EQY75_09150"/>
<protein>
    <submittedName>
        <fullName evidence="2">GNAT family N-acetyltransferase</fullName>
    </submittedName>
</protein>
<keyword evidence="3" id="KW-1185">Reference proteome</keyword>
<dbReference type="OrthoDB" id="9800604at2"/>
<dbReference type="Proteomes" id="UP000290889">
    <property type="component" value="Chromosome"/>
</dbReference>
<dbReference type="GO" id="GO:0016747">
    <property type="term" value="F:acyltransferase activity, transferring groups other than amino-acyl groups"/>
    <property type="evidence" value="ECO:0007669"/>
    <property type="project" value="InterPro"/>
</dbReference>
<dbReference type="InterPro" id="IPR000182">
    <property type="entry name" value="GNAT_dom"/>
</dbReference>
<dbReference type="InterPro" id="IPR016181">
    <property type="entry name" value="Acyl_CoA_acyltransferase"/>
</dbReference>
<name>A0A411EAH7_9FLAO</name>
<dbReference type="AlphaFoldDB" id="A0A411EAH7"/>
<dbReference type="RefSeq" id="WP_129605216.1">
    <property type="nucleotide sequence ID" value="NZ_CP035544.1"/>
</dbReference>
<accession>A0A411EAH7</accession>
<dbReference type="Pfam" id="PF00583">
    <property type="entry name" value="Acetyltransf_1"/>
    <property type="match status" value="1"/>
</dbReference>
<keyword evidence="2" id="KW-0808">Transferase</keyword>